<dbReference type="AlphaFoldDB" id="A0A7S1PYY4"/>
<sequence length="240" mass="26835">MSLRQVGRMAAVASLLSGATALRRKEEEDFRPNCACMNWKEVYANGLAACGDGMELYSVDYNISLDVEGLCADLPGMANTSFYKTQDHELCIKADMTKSPAKKRYDYSWCYVSKSCSEVGHGGKTPNLKWKTCTHNDKLMSNLEPGDLFDMSSKQGSDNLMMAKMSYEFPQVKGLIQFSQSNDPIHNWIQSAAREHLGLAPVEFSKQALRKMPSEHTLKYNGQIWEVYANKAVCVEGCPI</sequence>
<reference evidence="1" key="1">
    <citation type="submission" date="2021-01" db="EMBL/GenBank/DDBJ databases">
        <authorList>
            <person name="Corre E."/>
            <person name="Pelletier E."/>
            <person name="Niang G."/>
            <person name="Scheremetjew M."/>
            <person name="Finn R."/>
            <person name="Kale V."/>
            <person name="Holt S."/>
            <person name="Cochrane G."/>
            <person name="Meng A."/>
            <person name="Brown T."/>
            <person name="Cohen L."/>
        </authorList>
    </citation>
    <scope>NUCLEOTIDE SEQUENCE</scope>
    <source>
        <strain evidence="1">OF101</strain>
    </source>
</reference>
<evidence type="ECO:0000313" key="1">
    <source>
        <dbReference type="EMBL" id="CAD9110042.1"/>
    </source>
</evidence>
<accession>A0A7S1PYY4</accession>
<proteinExistence type="predicted"/>
<gene>
    <name evidence="1" type="ORF">ACAT0790_LOCUS11919</name>
</gene>
<organism evidence="1">
    <name type="scientific">Alexandrium catenella</name>
    <name type="common">Red tide dinoflagellate</name>
    <name type="synonym">Gonyaulax catenella</name>
    <dbReference type="NCBI Taxonomy" id="2925"/>
    <lineage>
        <taxon>Eukaryota</taxon>
        <taxon>Sar</taxon>
        <taxon>Alveolata</taxon>
        <taxon>Dinophyceae</taxon>
        <taxon>Gonyaulacales</taxon>
        <taxon>Pyrocystaceae</taxon>
        <taxon>Alexandrium</taxon>
    </lineage>
</organism>
<name>A0A7S1PYY4_ALECA</name>
<protein>
    <submittedName>
        <fullName evidence="1">Uncharacterized protein</fullName>
    </submittedName>
</protein>
<dbReference type="EMBL" id="HBGE01019861">
    <property type="protein sequence ID" value="CAD9110042.1"/>
    <property type="molecule type" value="Transcribed_RNA"/>
</dbReference>